<name>G9B1V0_9CAUD</name>
<evidence type="ECO:0000313" key="2">
    <source>
        <dbReference type="Proteomes" id="UP000005445"/>
    </source>
</evidence>
<sequence>MPIVSEYSDLELSKQILILEHVIKRSKTKLTQLRQEENKRMNMNMNMNTNNSMKEVVVNG</sequence>
<accession>G9B1V0</accession>
<evidence type="ECO:0000313" key="1">
    <source>
        <dbReference type="EMBL" id="ADH03345.1"/>
    </source>
</evidence>
<dbReference type="RefSeq" id="YP_004957214.1">
    <property type="nucleotide sequence ID" value="NC_016563.1"/>
</dbReference>
<dbReference type="GeneID" id="11536855"/>
<dbReference type="Proteomes" id="UP000005445">
    <property type="component" value="Segment"/>
</dbReference>
<protein>
    <submittedName>
        <fullName evidence="1">Gp199</fullName>
    </submittedName>
</protein>
<keyword evidence="2" id="KW-1185">Reference proteome</keyword>
<reference evidence="1 2" key="1">
    <citation type="submission" date="2013-01" db="EMBL/GenBank/DDBJ databases">
        <title>Large myovirus of Bacillus.</title>
        <authorList>
            <person name="Klumpp J."/>
            <person name="Beyer W."/>
            <person name="Loessner M.J."/>
        </authorList>
    </citation>
    <scope>NUCLEOTIDE SEQUENCE [LARGE SCALE GENOMIC DNA]</scope>
</reference>
<proteinExistence type="predicted"/>
<organism evidence="1 2">
    <name type="scientific">Bacillus phage W.Ph</name>
    <dbReference type="NCBI Taxonomy" id="764595"/>
    <lineage>
        <taxon>Viruses</taxon>
        <taxon>Duplodnaviria</taxon>
        <taxon>Heunggongvirae</taxon>
        <taxon>Uroviricota</taxon>
        <taxon>Caudoviricetes</taxon>
        <taxon>Herelleviridae</taxon>
        <taxon>Bastillevirinae</taxon>
        <taxon>Wphvirus</taxon>
        <taxon>Wphvirus WPh</taxon>
    </lineage>
</organism>
<dbReference type="EMBL" id="HM144387">
    <property type="protein sequence ID" value="ADH03345.1"/>
    <property type="molecule type" value="Genomic_DNA"/>
</dbReference>
<dbReference type="KEGG" id="vg:11536855"/>